<dbReference type="InterPro" id="IPR001205">
    <property type="entry name" value="RNA-dir_pol_C"/>
</dbReference>
<dbReference type="InterPro" id="IPR043502">
    <property type="entry name" value="DNA/RNA_pol_sf"/>
</dbReference>
<reference evidence="2" key="1">
    <citation type="submission" date="2017-04" db="EMBL/GenBank/DDBJ databases">
        <title>Unveiling RNA virosphere associated with marine microorganisms.</title>
        <authorList>
            <person name="Urayama S."/>
            <person name="Takaki Y."/>
            <person name="Nishi S."/>
            <person name="Yoshida Y."/>
            <person name="Deguchi S."/>
            <person name="Takai K."/>
            <person name="Nunoura T."/>
        </authorList>
    </citation>
    <scope>NUCLEOTIDE SEQUENCE</scope>
</reference>
<comment type="caution">
    <text evidence="2">The sequence shown here is derived from an EMBL/GenBank/DDBJ whole genome shotgun (WGS) entry which is preliminary data.</text>
</comment>
<accession>A0A2V0RCH4</accession>
<dbReference type="AlphaFoldDB" id="A0A2V0RCH4"/>
<dbReference type="EMBL" id="BDQE01000173">
    <property type="protein sequence ID" value="GBH22914.1"/>
    <property type="molecule type" value="Genomic_RNA"/>
</dbReference>
<dbReference type="SUPFAM" id="SSF56672">
    <property type="entry name" value="DNA/RNA polymerases"/>
    <property type="match status" value="1"/>
</dbReference>
<evidence type="ECO:0000313" key="2">
    <source>
        <dbReference type="EMBL" id="GBH22914.1"/>
    </source>
</evidence>
<organism evidence="2">
    <name type="scientific">viral metagenome</name>
    <dbReference type="NCBI Taxonomy" id="1070528"/>
    <lineage>
        <taxon>unclassified sequences</taxon>
        <taxon>metagenomes</taxon>
        <taxon>organismal metagenomes</taxon>
    </lineage>
</organism>
<evidence type="ECO:0000259" key="1">
    <source>
        <dbReference type="Pfam" id="PF00680"/>
    </source>
</evidence>
<dbReference type="Pfam" id="PF00680">
    <property type="entry name" value="RdRP_1"/>
    <property type="match status" value="1"/>
</dbReference>
<dbReference type="GO" id="GO:0006351">
    <property type="term" value="P:DNA-templated transcription"/>
    <property type="evidence" value="ECO:0007669"/>
    <property type="project" value="InterPro"/>
</dbReference>
<proteinExistence type="predicted"/>
<dbReference type="GO" id="GO:0003723">
    <property type="term" value="F:RNA binding"/>
    <property type="evidence" value="ECO:0007669"/>
    <property type="project" value="InterPro"/>
</dbReference>
<feature type="domain" description="RNA-directed RNA polymerase C-terminal" evidence="1">
    <location>
        <begin position="210"/>
        <end position="496"/>
    </location>
</feature>
<name>A0A2V0RCH4_9ZZZZ</name>
<sequence length="629" mass="72191">MKNKANSHFRRLHKRSGLSRVIYRETKNNFVDAIFKSGLKIGSDELEVPLKVKGTNLIIVPSNIYFGSNPTLLPYYIYDKESLERLRRHVSRVARGSSVDFKSPFVFLINKVIGTKDEDCNTRRPIIEFFREYVQDSPTIVDSHSLLKREFLELEKIGTTSISLPWRYITDDGRGKRVNAIQYYSHKKTSIDFESLRKAIENVKRKVAVERPLSRISLKDALDRSVKTTNWGPPFWLRGNEILDGKRVADYHYSIAVLLESRKLPFFKALAVLVERVQPNGTDEPKQRAAMAFPHYITLLESTFQVPLLNHLRKFEGFEEYVSRPAANEKITKMLLRATEFLLILGFDGESFDTNIIRELLDGAYDIVASLFPVEDRWLIEELKLQNIEADWLTPDGIFTGRVDGMSSGCALTNIIDTLVQYIMIEYCSIRHGHTELENNQILKIMNGDDGNWQLPNVRKSDMVTYCAELGMPINFSKALEETLFTEFCQRYYELTSEFIDRNGICKDVRSLCRTLNSILSFERKPDPEFKSGFYSLRVIGQLEECANNPLFNEFVSFLVNCDKDNGLGTKYFGGTSNFIRSLSRGGFGAYENLAVMERANSYDLEKARGLDDKIISLRVVNLLDKTGR</sequence>
<protein>
    <submittedName>
        <fullName evidence="2">RdRp</fullName>
    </submittedName>
</protein>
<dbReference type="GO" id="GO:0003968">
    <property type="term" value="F:RNA-directed RNA polymerase activity"/>
    <property type="evidence" value="ECO:0007669"/>
    <property type="project" value="InterPro"/>
</dbReference>